<dbReference type="GO" id="GO:0001006">
    <property type="term" value="F:RNA polymerase III type 3 promoter sequence-specific DNA binding"/>
    <property type="evidence" value="ECO:0007669"/>
    <property type="project" value="TreeGrafter"/>
</dbReference>
<dbReference type="KEGG" id="fcy:FRACYDRAFT_188811"/>
<protein>
    <recommendedName>
        <fullName evidence="10">snRNA-activating protein complex subunit 3</fullName>
    </recommendedName>
</protein>
<keyword evidence="3" id="KW-0805">Transcription regulation</keyword>
<dbReference type="GO" id="GO:0003681">
    <property type="term" value="F:bent DNA binding"/>
    <property type="evidence" value="ECO:0007669"/>
    <property type="project" value="TreeGrafter"/>
</dbReference>
<comment type="subcellular location">
    <subcellularLocation>
        <location evidence="1">Nucleus</location>
    </subcellularLocation>
</comment>
<keyword evidence="5" id="KW-0804">Transcription</keyword>
<feature type="compositionally biased region" description="Polar residues" evidence="7">
    <location>
        <begin position="7"/>
        <end position="21"/>
    </location>
</feature>
<evidence type="ECO:0000313" key="9">
    <source>
        <dbReference type="Proteomes" id="UP000095751"/>
    </source>
</evidence>
<dbReference type="EMBL" id="KV784361">
    <property type="protein sequence ID" value="OEU13254.1"/>
    <property type="molecule type" value="Genomic_DNA"/>
</dbReference>
<evidence type="ECO:0000256" key="7">
    <source>
        <dbReference type="SAM" id="MobiDB-lite"/>
    </source>
</evidence>
<evidence type="ECO:0000313" key="8">
    <source>
        <dbReference type="EMBL" id="OEU13254.1"/>
    </source>
</evidence>
<dbReference type="GO" id="GO:0019185">
    <property type="term" value="C:snRNA-activating protein complex"/>
    <property type="evidence" value="ECO:0007669"/>
    <property type="project" value="TreeGrafter"/>
</dbReference>
<feature type="compositionally biased region" description="Acidic residues" evidence="7">
    <location>
        <begin position="80"/>
        <end position="94"/>
    </location>
</feature>
<evidence type="ECO:0008006" key="10">
    <source>
        <dbReference type="Google" id="ProtNLM"/>
    </source>
</evidence>
<dbReference type="OrthoDB" id="46583at2759"/>
<keyword evidence="9" id="KW-1185">Reference proteome</keyword>
<keyword evidence="6" id="KW-0539">Nucleus</keyword>
<dbReference type="GO" id="GO:0001046">
    <property type="term" value="F:core promoter sequence-specific DNA binding"/>
    <property type="evidence" value="ECO:0007669"/>
    <property type="project" value="TreeGrafter"/>
</dbReference>
<name>A0A1E7F553_9STRA</name>
<dbReference type="PANTHER" id="PTHR13421">
    <property type="entry name" value="SNRNA-ACTIVATING PROTEIN COMPLEX SUBUNIT 3"/>
    <property type="match status" value="1"/>
</dbReference>
<dbReference type="InParanoid" id="A0A1E7F553"/>
<dbReference type="GO" id="GO:0005634">
    <property type="term" value="C:nucleus"/>
    <property type="evidence" value="ECO:0007669"/>
    <property type="project" value="UniProtKB-SubCell"/>
</dbReference>
<evidence type="ECO:0000256" key="6">
    <source>
        <dbReference type="ARBA" id="ARBA00023242"/>
    </source>
</evidence>
<comment type="similarity">
    <text evidence="2">Belongs to the SNAPC3/SRD2 family.</text>
</comment>
<evidence type="ECO:0000256" key="1">
    <source>
        <dbReference type="ARBA" id="ARBA00004123"/>
    </source>
</evidence>
<evidence type="ECO:0000256" key="3">
    <source>
        <dbReference type="ARBA" id="ARBA00023015"/>
    </source>
</evidence>
<dbReference type="Pfam" id="PF12251">
    <property type="entry name" value="SNAPC3"/>
    <property type="match status" value="1"/>
</dbReference>
<dbReference type="AlphaFoldDB" id="A0A1E7F553"/>
<feature type="region of interest" description="Disordered" evidence="7">
    <location>
        <begin position="1"/>
        <end position="37"/>
    </location>
</feature>
<dbReference type="GO" id="GO:0000978">
    <property type="term" value="F:RNA polymerase II cis-regulatory region sequence-specific DNA binding"/>
    <property type="evidence" value="ECO:0007669"/>
    <property type="project" value="TreeGrafter"/>
</dbReference>
<feature type="region of interest" description="Disordered" evidence="7">
    <location>
        <begin position="79"/>
        <end position="159"/>
    </location>
</feature>
<evidence type="ECO:0000256" key="5">
    <source>
        <dbReference type="ARBA" id="ARBA00023163"/>
    </source>
</evidence>
<dbReference type="Proteomes" id="UP000095751">
    <property type="component" value="Unassembled WGS sequence"/>
</dbReference>
<sequence length="499" mass="57178">MRKRSRFSSLPSTSPVVNNNDIGDDDDDDDDDPFNCKSIAVLPTHEIVENTLKEYVNEWKQLDDRKVNKVAKVSTKDIELNDNDNNDDDDDDDDGKISVNTANTTKTTKTKPHAGGWKWMDGKRLSLPERFNYVGGGGPLDNDDDDDNGGDRVTSLDNPTHTLSYHKELQKLFDSIPTHRQLEDMARSDNQVNNTLRMYQETHAVKSGVADYHALARLRMPDRHGLPPYYAQQQSSQTDTTSTITFEIWRRQPKRHHTSDCHRMVLEFRASQTLWDLHMILSQMAEDGLWNANDSDGGEDTHQREQPSGCFFIENNFYKTGSVDYTKPIMDWIDNNSDKPNPIRRGYLGISSSKPITNDKIMKDTKLSQVPFRLNIRYYHACHGDVETAVMLVDRKLIHFNRDENESDNKVVYPIIHDIWTAPRVPAVPLCDACQMYQAVFVTSTDCNTTDGGPRALCHECCTDLKLLEKEKQSVKLIIPWRNQADLSNRISREHDKNF</sequence>
<feature type="compositionally biased region" description="Acidic residues" evidence="7">
    <location>
        <begin position="22"/>
        <end position="33"/>
    </location>
</feature>
<reference evidence="8 9" key="1">
    <citation type="submission" date="2016-09" db="EMBL/GenBank/DDBJ databases">
        <title>Extensive genetic diversity and differential bi-allelic expression allows diatom success in the polar Southern Ocean.</title>
        <authorList>
            <consortium name="DOE Joint Genome Institute"/>
            <person name="Mock T."/>
            <person name="Otillar R.P."/>
            <person name="Strauss J."/>
            <person name="Dupont C."/>
            <person name="Frickenhaus S."/>
            <person name="Maumus F."/>
            <person name="Mcmullan M."/>
            <person name="Sanges R."/>
            <person name="Schmutz J."/>
            <person name="Toseland A."/>
            <person name="Valas R."/>
            <person name="Veluchamy A."/>
            <person name="Ward B.J."/>
            <person name="Allen A."/>
            <person name="Barry K."/>
            <person name="Falciatore A."/>
            <person name="Ferrante M."/>
            <person name="Fortunato A.E."/>
            <person name="Gloeckner G."/>
            <person name="Gruber A."/>
            <person name="Hipkin R."/>
            <person name="Janech M."/>
            <person name="Kroth P."/>
            <person name="Leese F."/>
            <person name="Lindquist E."/>
            <person name="Lyon B.R."/>
            <person name="Martin J."/>
            <person name="Mayer C."/>
            <person name="Parker M."/>
            <person name="Quesneville H."/>
            <person name="Raymond J."/>
            <person name="Uhlig C."/>
            <person name="Valentin K.U."/>
            <person name="Worden A.Z."/>
            <person name="Armbrust E.V."/>
            <person name="Bowler C."/>
            <person name="Green B."/>
            <person name="Moulton V."/>
            <person name="Van Oosterhout C."/>
            <person name="Grigoriev I."/>
        </authorList>
    </citation>
    <scope>NUCLEOTIDE SEQUENCE [LARGE SCALE GENOMIC DNA]</scope>
    <source>
        <strain evidence="8 9">CCMP1102</strain>
    </source>
</reference>
<organism evidence="8 9">
    <name type="scientific">Fragilariopsis cylindrus CCMP1102</name>
    <dbReference type="NCBI Taxonomy" id="635003"/>
    <lineage>
        <taxon>Eukaryota</taxon>
        <taxon>Sar</taxon>
        <taxon>Stramenopiles</taxon>
        <taxon>Ochrophyta</taxon>
        <taxon>Bacillariophyta</taxon>
        <taxon>Bacillariophyceae</taxon>
        <taxon>Bacillariophycidae</taxon>
        <taxon>Bacillariales</taxon>
        <taxon>Bacillariaceae</taxon>
        <taxon>Fragilariopsis</taxon>
    </lineage>
</organism>
<proteinExistence type="inferred from homology"/>
<evidence type="ECO:0000256" key="4">
    <source>
        <dbReference type="ARBA" id="ARBA00023125"/>
    </source>
</evidence>
<accession>A0A1E7F553</accession>
<dbReference type="GO" id="GO:0042795">
    <property type="term" value="P:snRNA transcription by RNA polymerase II"/>
    <property type="evidence" value="ECO:0007669"/>
    <property type="project" value="TreeGrafter"/>
</dbReference>
<dbReference type="InterPro" id="IPR022042">
    <property type="entry name" value="snRNA-activating_su3"/>
</dbReference>
<dbReference type="PANTHER" id="PTHR13421:SF16">
    <property type="entry name" value="SNRNA-ACTIVATING PROTEIN COMPLEX SUBUNIT 3"/>
    <property type="match status" value="1"/>
</dbReference>
<dbReference type="GO" id="GO:0042796">
    <property type="term" value="P:snRNA transcription by RNA polymerase III"/>
    <property type="evidence" value="ECO:0007669"/>
    <property type="project" value="TreeGrafter"/>
</dbReference>
<evidence type="ECO:0000256" key="2">
    <source>
        <dbReference type="ARBA" id="ARBA00010410"/>
    </source>
</evidence>
<gene>
    <name evidence="8" type="ORF">FRACYDRAFT_188811</name>
</gene>
<keyword evidence="4" id="KW-0238">DNA-binding</keyword>